<dbReference type="PANTHER" id="PTHR45680:SF12">
    <property type="entry name" value="NUCLEAR HORMONE RECEPTOR FAMILY-RELATED"/>
    <property type="match status" value="1"/>
</dbReference>
<keyword evidence="1" id="KW-0805">Transcription regulation</keyword>
<dbReference type="SMART" id="SM00430">
    <property type="entry name" value="HOLI"/>
    <property type="match status" value="1"/>
</dbReference>
<evidence type="ECO:0000256" key="3">
    <source>
        <dbReference type="ARBA" id="ARBA00023170"/>
    </source>
</evidence>
<dbReference type="Pfam" id="PF00104">
    <property type="entry name" value="Hormone_recep"/>
    <property type="match status" value="1"/>
</dbReference>
<name>A0A1I7T1N0_9PELO</name>
<evidence type="ECO:0000256" key="1">
    <source>
        <dbReference type="ARBA" id="ARBA00023015"/>
    </source>
</evidence>
<dbReference type="PROSITE" id="PS51843">
    <property type="entry name" value="NR_LBD"/>
    <property type="match status" value="1"/>
</dbReference>
<dbReference type="InterPro" id="IPR035500">
    <property type="entry name" value="NHR-like_dom_sf"/>
</dbReference>
<proteinExistence type="predicted"/>
<dbReference type="WBParaSite" id="Csp11.Scaffold463.g1552.t1">
    <property type="protein sequence ID" value="Csp11.Scaffold463.g1552.t1"/>
    <property type="gene ID" value="Csp11.Scaffold463.g1552"/>
</dbReference>
<dbReference type="AlphaFoldDB" id="A0A1I7T1N0"/>
<keyword evidence="3" id="KW-0675">Receptor</keyword>
<organism evidence="5 6">
    <name type="scientific">Caenorhabditis tropicalis</name>
    <dbReference type="NCBI Taxonomy" id="1561998"/>
    <lineage>
        <taxon>Eukaryota</taxon>
        <taxon>Metazoa</taxon>
        <taxon>Ecdysozoa</taxon>
        <taxon>Nematoda</taxon>
        <taxon>Chromadorea</taxon>
        <taxon>Rhabditida</taxon>
        <taxon>Rhabditina</taxon>
        <taxon>Rhabditomorpha</taxon>
        <taxon>Rhabditoidea</taxon>
        <taxon>Rhabditidae</taxon>
        <taxon>Peloderinae</taxon>
        <taxon>Caenorhabditis</taxon>
    </lineage>
</organism>
<evidence type="ECO:0000313" key="5">
    <source>
        <dbReference type="Proteomes" id="UP000095282"/>
    </source>
</evidence>
<reference evidence="6" key="1">
    <citation type="submission" date="2016-11" db="UniProtKB">
        <authorList>
            <consortium name="WormBaseParasite"/>
        </authorList>
    </citation>
    <scope>IDENTIFICATION</scope>
</reference>
<evidence type="ECO:0000256" key="2">
    <source>
        <dbReference type="ARBA" id="ARBA00023163"/>
    </source>
</evidence>
<dbReference type="Gene3D" id="1.10.565.10">
    <property type="entry name" value="Retinoid X Receptor"/>
    <property type="match status" value="1"/>
</dbReference>
<keyword evidence="5" id="KW-1185">Reference proteome</keyword>
<accession>A0A1I7T1N0</accession>
<feature type="domain" description="NR LBD" evidence="4">
    <location>
        <begin position="44"/>
        <end position="298"/>
    </location>
</feature>
<dbReference type="SUPFAM" id="SSF48508">
    <property type="entry name" value="Nuclear receptor ligand-binding domain"/>
    <property type="match status" value="1"/>
</dbReference>
<dbReference type="STRING" id="1561998.A0A1I7T1N0"/>
<sequence>MDTFTGRSNLIIFCASRDGETKKKFINVQGLIDKAAEVLTLGAETPVFAPNSLEKLALGLPTLRQKNHIRKVITRVGQEETFQLWENDLLKVAKWLTYFDEFQQLPLNLKMDMLKGIWIIWGRLDKLSTMAYARRHRIVGDQQAILEIGENQIIFEMGTLDIDLSWCSRYSFEQLKFFGQPKLDTLRWIANQLISLELTEVELTYMFCQLSLHHVGKRYGGEIQEVSERLQESLSNDLHDYYSNRLRMERYADRVSNMMKVNNGVRFWNNQRRQKMELMNVFDVFYVEYSDPDMFLDF</sequence>
<evidence type="ECO:0000313" key="6">
    <source>
        <dbReference type="WBParaSite" id="Csp11.Scaffold463.g1552.t1"/>
    </source>
</evidence>
<dbReference type="Proteomes" id="UP000095282">
    <property type="component" value="Unplaced"/>
</dbReference>
<protein>
    <submittedName>
        <fullName evidence="6">NR LBD domain-containing protein</fullName>
    </submittedName>
</protein>
<dbReference type="InterPro" id="IPR051152">
    <property type="entry name" value="C.elegans_Orphan_NR"/>
</dbReference>
<evidence type="ECO:0000259" key="4">
    <source>
        <dbReference type="PROSITE" id="PS51843"/>
    </source>
</evidence>
<dbReference type="InterPro" id="IPR000536">
    <property type="entry name" value="Nucl_hrmn_rcpt_lig-bd"/>
</dbReference>
<keyword evidence="2" id="KW-0804">Transcription</keyword>
<dbReference type="PANTHER" id="PTHR45680">
    <property type="entry name" value="NUCLEAR HORMONE RECEPTOR FAMILY"/>
    <property type="match status" value="1"/>
</dbReference>
<dbReference type="eggNOG" id="KOG3575">
    <property type="taxonomic scope" value="Eukaryota"/>
</dbReference>